<evidence type="ECO:0000313" key="2">
    <source>
        <dbReference type="Proteomes" id="UP000013909"/>
    </source>
</evidence>
<accession>R7ZUC8</accession>
<sequence length="67" mass="8294">MKFFLKVFLCQPRVWDNIRECMFLYFRLSAIFRIPNKNIVRDSDVTFLRVYGNYHEIPDYFLLYLFG</sequence>
<evidence type="ECO:0000313" key="1">
    <source>
        <dbReference type="EMBL" id="EON77766.1"/>
    </source>
</evidence>
<keyword evidence="2" id="KW-1185">Reference proteome</keyword>
<proteinExistence type="predicted"/>
<dbReference type="EMBL" id="AQHR01000049">
    <property type="protein sequence ID" value="EON77766.1"/>
    <property type="molecule type" value="Genomic_DNA"/>
</dbReference>
<comment type="caution">
    <text evidence="1">The sequence shown here is derived from an EMBL/GenBank/DDBJ whole genome shotgun (WGS) entry which is preliminary data.</text>
</comment>
<name>R7ZUC8_9BACT</name>
<organism evidence="1 2">
    <name type="scientific">Lunatimonas lonarensis</name>
    <dbReference type="NCBI Taxonomy" id="1232681"/>
    <lineage>
        <taxon>Bacteria</taxon>
        <taxon>Pseudomonadati</taxon>
        <taxon>Bacteroidota</taxon>
        <taxon>Cytophagia</taxon>
        <taxon>Cytophagales</taxon>
        <taxon>Cyclobacteriaceae</taxon>
    </lineage>
</organism>
<dbReference type="Proteomes" id="UP000013909">
    <property type="component" value="Unassembled WGS sequence"/>
</dbReference>
<protein>
    <submittedName>
        <fullName evidence="1">Uncharacterized protein</fullName>
    </submittedName>
</protein>
<gene>
    <name evidence="1" type="ORF">ADIS_1685</name>
</gene>
<dbReference type="STRING" id="1232681.ADIS_1685"/>
<dbReference type="AlphaFoldDB" id="R7ZUC8"/>
<reference evidence="1 2" key="1">
    <citation type="submission" date="2013-02" db="EMBL/GenBank/DDBJ databases">
        <title>A novel strain isolated from Lonar lake, Maharashtra, India.</title>
        <authorList>
            <person name="Singh A."/>
        </authorList>
    </citation>
    <scope>NUCLEOTIDE SEQUENCE [LARGE SCALE GENOMIC DNA]</scope>
    <source>
        <strain evidence="1 2">AK24</strain>
    </source>
</reference>